<dbReference type="Proteomes" id="UP000692954">
    <property type="component" value="Unassembled WGS sequence"/>
</dbReference>
<accession>A0A8S1KGL8</accession>
<gene>
    <name evidence="1" type="ORF">PSON_ATCC_30995.1.T0070344</name>
</gene>
<keyword evidence="2" id="KW-1185">Reference proteome</keyword>
<dbReference type="EMBL" id="CAJJDN010000007">
    <property type="protein sequence ID" value="CAD8053441.1"/>
    <property type="molecule type" value="Genomic_DNA"/>
</dbReference>
<evidence type="ECO:0000313" key="2">
    <source>
        <dbReference type="Proteomes" id="UP000692954"/>
    </source>
</evidence>
<evidence type="ECO:0000313" key="1">
    <source>
        <dbReference type="EMBL" id="CAD8053441.1"/>
    </source>
</evidence>
<organism evidence="1 2">
    <name type="scientific">Paramecium sonneborni</name>
    <dbReference type="NCBI Taxonomy" id="65129"/>
    <lineage>
        <taxon>Eukaryota</taxon>
        <taxon>Sar</taxon>
        <taxon>Alveolata</taxon>
        <taxon>Ciliophora</taxon>
        <taxon>Intramacronucleata</taxon>
        <taxon>Oligohymenophorea</taxon>
        <taxon>Peniculida</taxon>
        <taxon>Parameciidae</taxon>
        <taxon>Paramecium</taxon>
    </lineage>
</organism>
<proteinExistence type="predicted"/>
<protein>
    <submittedName>
        <fullName evidence="1">Uncharacterized protein</fullName>
    </submittedName>
</protein>
<dbReference type="AlphaFoldDB" id="A0A8S1KGL8"/>
<name>A0A8S1KGL8_9CILI</name>
<comment type="caution">
    <text evidence="1">The sequence shown here is derived from an EMBL/GenBank/DDBJ whole genome shotgun (WGS) entry which is preliminary data.</text>
</comment>
<sequence length="131" mass="15782">MMNNIQNLKRVRFYERPYIVNNNLFKMILNFFQLEKIQNRSHNQKTLQTIALQLIGDEFQDLYVDLWMTQKQLIKMTKVHRQDINAQSIYDIIDAEFKAKRLSESITVYKAEINKKTKQILVFQADILREI</sequence>
<reference evidence="1" key="1">
    <citation type="submission" date="2021-01" db="EMBL/GenBank/DDBJ databases">
        <authorList>
            <consortium name="Genoscope - CEA"/>
            <person name="William W."/>
        </authorList>
    </citation>
    <scope>NUCLEOTIDE SEQUENCE</scope>
</reference>